<proteinExistence type="predicted"/>
<keyword evidence="3" id="KW-1133">Transmembrane helix</keyword>
<dbReference type="Pfam" id="PF07782">
    <property type="entry name" value="DC_STAMP"/>
    <property type="match status" value="1"/>
</dbReference>
<dbReference type="EMBL" id="OD003051">
    <property type="protein sequence ID" value="CAD7406920.1"/>
    <property type="molecule type" value="Genomic_DNA"/>
</dbReference>
<dbReference type="PANTHER" id="PTHR21041">
    <property type="entry name" value="DENDRITIC CELL-SPECIFIC TRANSMEMBRANE PROTEIN"/>
    <property type="match status" value="1"/>
</dbReference>
<dbReference type="InterPro" id="IPR058842">
    <property type="entry name" value="DCST1_C"/>
</dbReference>
<keyword evidence="2" id="KW-0812">Transmembrane</keyword>
<gene>
    <name evidence="8" type="ORF">TPSB3V08_LOCUS5645</name>
</gene>
<evidence type="ECO:0000259" key="6">
    <source>
        <dbReference type="Pfam" id="PF07782"/>
    </source>
</evidence>
<evidence type="ECO:0000256" key="5">
    <source>
        <dbReference type="SAM" id="MobiDB-lite"/>
    </source>
</evidence>
<evidence type="ECO:0000256" key="4">
    <source>
        <dbReference type="ARBA" id="ARBA00023136"/>
    </source>
</evidence>
<dbReference type="PANTHER" id="PTHR21041:SF9">
    <property type="entry name" value="DENDRITIC CELL-SPECIFIC TRANSMEMBRANE PROTEIN-LIKE DOMAIN-CONTAINING PROTEIN"/>
    <property type="match status" value="1"/>
</dbReference>
<dbReference type="Pfam" id="PF26037">
    <property type="entry name" value="zf-RING_DCST1_C"/>
    <property type="match status" value="1"/>
</dbReference>
<feature type="domain" description="Dendritic cell-specific transmembrane protein-like" evidence="6">
    <location>
        <begin position="2"/>
        <end position="31"/>
    </location>
</feature>
<dbReference type="InterPro" id="IPR012858">
    <property type="entry name" value="DC_STAMP-like"/>
</dbReference>
<accession>A0A7R9H2Y4</accession>
<reference evidence="8" key="1">
    <citation type="submission" date="2020-11" db="EMBL/GenBank/DDBJ databases">
        <authorList>
            <person name="Tran Van P."/>
        </authorList>
    </citation>
    <scope>NUCLEOTIDE SEQUENCE</scope>
</reference>
<comment type="subcellular location">
    <subcellularLocation>
        <location evidence="1">Membrane</location>
        <topology evidence="1">Multi-pass membrane protein</topology>
    </subcellularLocation>
</comment>
<evidence type="ECO:0000259" key="7">
    <source>
        <dbReference type="Pfam" id="PF26037"/>
    </source>
</evidence>
<dbReference type="AlphaFoldDB" id="A0A7R9H2Y4"/>
<keyword evidence="4" id="KW-0472">Membrane</keyword>
<name>A0A7R9H2Y4_TIMPO</name>
<dbReference type="GO" id="GO:0016020">
    <property type="term" value="C:membrane"/>
    <property type="evidence" value="ECO:0007669"/>
    <property type="project" value="UniProtKB-SubCell"/>
</dbReference>
<evidence type="ECO:0000256" key="3">
    <source>
        <dbReference type="ARBA" id="ARBA00022989"/>
    </source>
</evidence>
<evidence type="ECO:0000256" key="2">
    <source>
        <dbReference type="ARBA" id="ARBA00022692"/>
    </source>
</evidence>
<feature type="domain" description="E3 ubiquitin-protein ligase DCST1-like C-terminal" evidence="7">
    <location>
        <begin position="55"/>
        <end position="102"/>
    </location>
</feature>
<organism evidence="8">
    <name type="scientific">Timema poppense</name>
    <name type="common">Walking stick</name>
    <dbReference type="NCBI Taxonomy" id="170557"/>
    <lineage>
        <taxon>Eukaryota</taxon>
        <taxon>Metazoa</taxon>
        <taxon>Ecdysozoa</taxon>
        <taxon>Arthropoda</taxon>
        <taxon>Hexapoda</taxon>
        <taxon>Insecta</taxon>
        <taxon>Pterygota</taxon>
        <taxon>Neoptera</taxon>
        <taxon>Polyneoptera</taxon>
        <taxon>Phasmatodea</taxon>
        <taxon>Timematodea</taxon>
        <taxon>Timematoidea</taxon>
        <taxon>Timematidae</taxon>
        <taxon>Timema</taxon>
    </lineage>
</organism>
<evidence type="ECO:0000256" key="1">
    <source>
        <dbReference type="ARBA" id="ARBA00004141"/>
    </source>
</evidence>
<evidence type="ECO:0000313" key="8">
    <source>
        <dbReference type="EMBL" id="CAD7406920.1"/>
    </source>
</evidence>
<dbReference type="InterPro" id="IPR051856">
    <property type="entry name" value="CSR-E3_Ligase_Protein"/>
</dbReference>
<sequence>MILEPYGLRQRSVIMGYYYPERAKQRSVWLYNRVLRSPAFLASLLGKLFGSQRNKACLLCAHVVREGRGEILVCCPKPDCAGQFCQKCFSDLDNLCTVCLEPVQYGDISDVSIEQYVLPRESSDEDDLRTRSRLDPELGFEEGDPLNYDYQEDYQNDSNEGKPPLPQVSSNTGLLTVRPMLSSTQIFNEPLPDDFEVRRTRTLELLESERRSQTLKTMHRPHKLPPRSVLSHLPTIHLYAQLLEISSYTLPPSSSGSPQRPSSAR</sequence>
<feature type="compositionally biased region" description="Acidic residues" evidence="5">
    <location>
        <begin position="138"/>
        <end position="155"/>
    </location>
</feature>
<feature type="region of interest" description="Disordered" evidence="5">
    <location>
        <begin position="122"/>
        <end position="171"/>
    </location>
</feature>
<protein>
    <recommendedName>
        <fullName evidence="9">RING-type domain-containing protein</fullName>
    </recommendedName>
</protein>
<evidence type="ECO:0008006" key="9">
    <source>
        <dbReference type="Google" id="ProtNLM"/>
    </source>
</evidence>